<dbReference type="InterPro" id="IPR000719">
    <property type="entry name" value="Prot_kinase_dom"/>
</dbReference>
<evidence type="ECO:0000256" key="5">
    <source>
        <dbReference type="RuleBase" id="RU000304"/>
    </source>
</evidence>
<dbReference type="InterPro" id="IPR017441">
    <property type="entry name" value="Protein_kinase_ATP_BS"/>
</dbReference>
<keyword evidence="3 4" id="KW-0067">ATP-binding</keyword>
<dbReference type="AlphaFoldDB" id="A0A1J4KI37"/>
<dbReference type="GeneID" id="94835505"/>
<sequence length="422" mass="49281">MNDVKFKFSTFSKSYQFKKRMEKIIDGRFLLKAKIGQGSFGEVFIAEDLKTHENIAIKIESPKIRLPQLSMESKIYTIFNGAINIPHFIWYGSYGQSNAMAFELCGKSLKNLFLLCRRRLSLKTVLMLADQMLTTIEYVHTRHFIHRDLKPDNFVMGLGKKSNQLYLIDFGLSRKYRDPQNLEHVPFCTNKLLTGTARYASINALKGYEQSRRDDMEALGYVWIYLMRGSLPWMGITAKETKQKYDKILSMKKHTPIEDLCLGFPEEFVQYFNLVRQLKYTDEPDYAGYRKLFRDLFSSLNYEYDYKYDWCNIVVKKANSVINRSYHGIDVKQLCANRNNYNLKNNFHNNLSNNLDNDMNCFTKGNENVTKRTPIIHNIRLVPNYNTGRKSTVNLQAGLKTNPSGTQRKMPRIPKKIICVQK</sequence>
<dbReference type="Gene3D" id="1.10.510.10">
    <property type="entry name" value="Transferase(Phosphotransferase) domain 1"/>
    <property type="match status" value="1"/>
</dbReference>
<dbReference type="EC" id="2.7.11.1" evidence="1"/>
<dbReference type="PROSITE" id="PS00108">
    <property type="entry name" value="PROTEIN_KINASE_ST"/>
    <property type="match status" value="1"/>
</dbReference>
<dbReference type="CDD" id="cd14016">
    <property type="entry name" value="STKc_CK1"/>
    <property type="match status" value="1"/>
</dbReference>
<dbReference type="PROSITE" id="PS50011">
    <property type="entry name" value="PROTEIN_KINASE_DOM"/>
    <property type="match status" value="1"/>
</dbReference>
<name>A0A1J4KI37_9EUKA</name>
<feature type="domain" description="Protein kinase" evidence="6">
    <location>
        <begin position="29"/>
        <end position="298"/>
    </location>
</feature>
<dbReference type="SUPFAM" id="SSF56112">
    <property type="entry name" value="Protein kinase-like (PK-like)"/>
    <property type="match status" value="1"/>
</dbReference>
<keyword evidence="5" id="KW-0723">Serine/threonine-protein kinase</keyword>
<dbReference type="Proteomes" id="UP000179807">
    <property type="component" value="Unassembled WGS sequence"/>
</dbReference>
<dbReference type="PROSITE" id="PS00107">
    <property type="entry name" value="PROTEIN_KINASE_ATP"/>
    <property type="match status" value="1"/>
</dbReference>
<evidence type="ECO:0000256" key="2">
    <source>
        <dbReference type="ARBA" id="ARBA00022741"/>
    </source>
</evidence>
<dbReference type="PANTHER" id="PTHR11909">
    <property type="entry name" value="CASEIN KINASE-RELATED"/>
    <property type="match status" value="1"/>
</dbReference>
<evidence type="ECO:0000256" key="1">
    <source>
        <dbReference type="ARBA" id="ARBA00012513"/>
    </source>
</evidence>
<dbReference type="GO" id="GO:0004674">
    <property type="term" value="F:protein serine/threonine kinase activity"/>
    <property type="evidence" value="ECO:0007669"/>
    <property type="project" value="UniProtKB-KW"/>
</dbReference>
<accession>A0A1J4KI37</accession>
<gene>
    <name evidence="7" type="ORF">TRFO_19451</name>
</gene>
<dbReference type="SMART" id="SM00220">
    <property type="entry name" value="S_TKc"/>
    <property type="match status" value="1"/>
</dbReference>
<dbReference type="RefSeq" id="XP_068364183.1">
    <property type="nucleotide sequence ID" value="XM_068500801.1"/>
</dbReference>
<proteinExistence type="inferred from homology"/>
<feature type="binding site" evidence="4">
    <location>
        <position position="58"/>
    </location>
    <ligand>
        <name>ATP</name>
        <dbReference type="ChEBI" id="CHEBI:30616"/>
    </ligand>
</feature>
<dbReference type="VEuPathDB" id="TrichDB:TRFO_19451"/>
<evidence type="ECO:0000313" key="7">
    <source>
        <dbReference type="EMBL" id="OHT11047.1"/>
    </source>
</evidence>
<comment type="caution">
    <text evidence="7">The sequence shown here is derived from an EMBL/GenBank/DDBJ whole genome shotgun (WGS) entry which is preliminary data.</text>
</comment>
<dbReference type="Pfam" id="PF00069">
    <property type="entry name" value="Pkinase"/>
    <property type="match status" value="1"/>
</dbReference>
<protein>
    <recommendedName>
        <fullName evidence="1">non-specific serine/threonine protein kinase</fullName>
        <ecNumber evidence="1">2.7.11.1</ecNumber>
    </recommendedName>
</protein>
<keyword evidence="2 4" id="KW-0547">Nucleotide-binding</keyword>
<organism evidence="7 8">
    <name type="scientific">Tritrichomonas foetus</name>
    <dbReference type="NCBI Taxonomy" id="1144522"/>
    <lineage>
        <taxon>Eukaryota</taxon>
        <taxon>Metamonada</taxon>
        <taxon>Parabasalia</taxon>
        <taxon>Tritrichomonadida</taxon>
        <taxon>Tritrichomonadidae</taxon>
        <taxon>Tritrichomonas</taxon>
    </lineage>
</organism>
<keyword evidence="7" id="KW-0808">Transferase</keyword>
<evidence type="ECO:0000313" key="8">
    <source>
        <dbReference type="Proteomes" id="UP000179807"/>
    </source>
</evidence>
<dbReference type="InterPro" id="IPR050235">
    <property type="entry name" value="CK1_Ser-Thr_kinase"/>
</dbReference>
<evidence type="ECO:0000256" key="3">
    <source>
        <dbReference type="ARBA" id="ARBA00022840"/>
    </source>
</evidence>
<evidence type="ECO:0000259" key="6">
    <source>
        <dbReference type="PROSITE" id="PS50011"/>
    </source>
</evidence>
<reference evidence="7" key="1">
    <citation type="submission" date="2016-10" db="EMBL/GenBank/DDBJ databases">
        <authorList>
            <person name="Benchimol M."/>
            <person name="Almeida L.G."/>
            <person name="Vasconcelos A.T."/>
            <person name="Perreira-Neves A."/>
            <person name="Rosa I.A."/>
            <person name="Tasca T."/>
            <person name="Bogo M.R."/>
            <person name="de Souza W."/>
        </authorList>
    </citation>
    <scope>NUCLEOTIDE SEQUENCE [LARGE SCALE GENOMIC DNA]</scope>
    <source>
        <strain evidence="7">K</strain>
    </source>
</reference>
<keyword evidence="8" id="KW-1185">Reference proteome</keyword>
<evidence type="ECO:0000256" key="4">
    <source>
        <dbReference type="PROSITE-ProRule" id="PRU10141"/>
    </source>
</evidence>
<dbReference type="EMBL" id="MLAK01000595">
    <property type="protein sequence ID" value="OHT11047.1"/>
    <property type="molecule type" value="Genomic_DNA"/>
</dbReference>
<dbReference type="InterPro" id="IPR011009">
    <property type="entry name" value="Kinase-like_dom_sf"/>
</dbReference>
<dbReference type="GO" id="GO:0005524">
    <property type="term" value="F:ATP binding"/>
    <property type="evidence" value="ECO:0007669"/>
    <property type="project" value="UniProtKB-UniRule"/>
</dbReference>
<comment type="similarity">
    <text evidence="5">Belongs to the protein kinase superfamily.</text>
</comment>
<dbReference type="FunFam" id="1.10.510.10:FF:000596">
    <property type="entry name" value="CK1 family protein kinase"/>
    <property type="match status" value="1"/>
</dbReference>
<keyword evidence="7" id="KW-0418">Kinase</keyword>
<dbReference type="InterPro" id="IPR008271">
    <property type="entry name" value="Ser/Thr_kinase_AS"/>
</dbReference>